<dbReference type="SUPFAM" id="SSF160996">
    <property type="entry name" value="HI0933 insert domain-like"/>
    <property type="match status" value="1"/>
</dbReference>
<evidence type="ECO:0000256" key="3">
    <source>
        <dbReference type="ARBA" id="ARBA00022827"/>
    </source>
</evidence>
<reference evidence="6" key="1">
    <citation type="submission" date="2018-06" db="EMBL/GenBank/DDBJ databases">
        <authorList>
            <person name="Zhirakovskaya E."/>
        </authorList>
    </citation>
    <scope>NUCLEOTIDE SEQUENCE</scope>
</reference>
<dbReference type="PRINTS" id="PR00411">
    <property type="entry name" value="PNDRDTASEI"/>
</dbReference>
<dbReference type="Pfam" id="PF22780">
    <property type="entry name" value="HI0933_like_1st"/>
    <property type="match status" value="1"/>
</dbReference>
<dbReference type="PANTHER" id="PTHR42887:SF2">
    <property type="entry name" value="OS12G0638800 PROTEIN"/>
    <property type="match status" value="1"/>
</dbReference>
<dbReference type="Gene3D" id="3.50.50.60">
    <property type="entry name" value="FAD/NAD(P)-binding domain"/>
    <property type="match status" value="1"/>
</dbReference>
<feature type="domain" description="RsdA/BaiN/AoA(So)-like insert" evidence="5">
    <location>
        <begin position="195"/>
        <end position="357"/>
    </location>
</feature>
<dbReference type="InterPro" id="IPR004792">
    <property type="entry name" value="BaiN-like"/>
</dbReference>
<dbReference type="InterPro" id="IPR036188">
    <property type="entry name" value="FAD/NAD-bd_sf"/>
</dbReference>
<dbReference type="EMBL" id="UOGI01000070">
    <property type="protein sequence ID" value="VAX30128.1"/>
    <property type="molecule type" value="Genomic_DNA"/>
</dbReference>
<evidence type="ECO:0000256" key="2">
    <source>
        <dbReference type="ARBA" id="ARBA00022630"/>
    </source>
</evidence>
<dbReference type="AlphaFoldDB" id="A0A3B1D289"/>
<dbReference type="InterPro" id="IPR023166">
    <property type="entry name" value="BaiN-like_dom_sf"/>
</dbReference>
<feature type="domain" description="RsdA/BaiN/AoA(So)-like Rossmann fold-like" evidence="4">
    <location>
        <begin position="7"/>
        <end position="410"/>
    </location>
</feature>
<sequence length="421" mass="46285">MQTEKYDLAIIGAGPAGMMAALRASGCGARVVLLEKNSLPGIKLLMTGKERCNITNAEPDPLKFADNLGKNGKFLLSALYLFGVKETIDFFHENNLKTKTERGGRVFPESDRAKDVQGLFLRLIKKNNITLLANCRIKKISQKQNRIDKIILDNSVIKAKNYLLSTGGLSYPRTGSTGDGYTWARQMGHTIIKPEPALTPISVKETWVKELEGLSLKNVRISVYQGNKKQDERFGEALFTGSGLSGPIILDMSKSIGKLLIKGGVDLFIDFKPALDFKVLDKRILHDLEMYGNRSIKNILPELLPKKMIPVILELAGIASERKGHSITKDERKKLRLLLKEFSLTIEGLSGFNKAIITTGGVSLKEIDPKTMRSGIIRNLYFAGEILDLDGPTGGFNLQVCWSTGYLAGESATAEVGKDGI</sequence>
<dbReference type="SUPFAM" id="SSF51905">
    <property type="entry name" value="FAD/NAD(P)-binding domain"/>
    <property type="match status" value="1"/>
</dbReference>
<evidence type="ECO:0000313" key="6">
    <source>
        <dbReference type="EMBL" id="VAX30128.1"/>
    </source>
</evidence>
<evidence type="ECO:0000256" key="1">
    <source>
        <dbReference type="ARBA" id="ARBA00001974"/>
    </source>
</evidence>
<accession>A0A3B1D289</accession>
<comment type="cofactor">
    <cofactor evidence="1">
        <name>FAD</name>
        <dbReference type="ChEBI" id="CHEBI:57692"/>
    </cofactor>
</comment>
<dbReference type="Pfam" id="PF03486">
    <property type="entry name" value="HI0933_like"/>
    <property type="match status" value="1"/>
</dbReference>
<dbReference type="InterPro" id="IPR055178">
    <property type="entry name" value="RsdA/BaiN/AoA(So)-like_dom"/>
</dbReference>
<protein>
    <submittedName>
        <fullName evidence="6">NAD(FAD)-utilizing dehydrogenases</fullName>
    </submittedName>
</protein>
<evidence type="ECO:0000259" key="4">
    <source>
        <dbReference type="Pfam" id="PF03486"/>
    </source>
</evidence>
<dbReference type="Gene3D" id="1.10.8.260">
    <property type="entry name" value="HI0933 insert domain-like"/>
    <property type="match status" value="1"/>
</dbReference>
<dbReference type="InterPro" id="IPR057661">
    <property type="entry name" value="RsdA/BaiN/AoA(So)_Rossmann"/>
</dbReference>
<name>A0A3B1D289_9ZZZZ</name>
<keyword evidence="2" id="KW-0285">Flavoprotein</keyword>
<proteinExistence type="predicted"/>
<dbReference type="Gene3D" id="2.40.30.10">
    <property type="entry name" value="Translation factors"/>
    <property type="match status" value="1"/>
</dbReference>
<organism evidence="6">
    <name type="scientific">hydrothermal vent metagenome</name>
    <dbReference type="NCBI Taxonomy" id="652676"/>
    <lineage>
        <taxon>unclassified sequences</taxon>
        <taxon>metagenomes</taxon>
        <taxon>ecological metagenomes</taxon>
    </lineage>
</organism>
<dbReference type="NCBIfam" id="TIGR00275">
    <property type="entry name" value="aminoacetone oxidase family FAD-binding enzyme"/>
    <property type="match status" value="1"/>
</dbReference>
<dbReference type="PANTHER" id="PTHR42887">
    <property type="entry name" value="OS12G0638800 PROTEIN"/>
    <property type="match status" value="1"/>
</dbReference>
<evidence type="ECO:0000259" key="5">
    <source>
        <dbReference type="Pfam" id="PF22780"/>
    </source>
</evidence>
<keyword evidence="3" id="KW-0274">FAD</keyword>
<gene>
    <name evidence="6" type="ORF">MNBD_NITROSPIRAE03-2</name>
</gene>